<feature type="compositionally biased region" description="Acidic residues" evidence="15">
    <location>
        <begin position="14"/>
        <end position="23"/>
    </location>
</feature>
<keyword evidence="11" id="KW-0943">RNA-mediated gene silencing</keyword>
<dbReference type="InterPro" id="IPR002110">
    <property type="entry name" value="Ankyrin_rpt"/>
</dbReference>
<evidence type="ECO:0000256" key="2">
    <source>
        <dbReference type="ARBA" id="ARBA00011479"/>
    </source>
</evidence>
<dbReference type="GeneTree" id="ENSGT00880000138051"/>
<dbReference type="PANTHER" id="PTHR24157">
    <property type="entry name" value="ANKYRIN REPEAT, SAM AND BASIC LEUCINE ZIPPER DOMAIN-CONTAINING PROTEIN 1"/>
    <property type="match status" value="1"/>
</dbReference>
<comment type="subunit">
    <text evidence="2">Interacts with DDX4, PIWIL1, RANBP9 and TDRD1.</text>
</comment>
<accession>W5NEY2</accession>
<evidence type="ECO:0000313" key="17">
    <source>
        <dbReference type="Ensembl" id="ENSLOCP00000019191.1"/>
    </source>
</evidence>
<dbReference type="OrthoDB" id="439236at2759"/>
<comment type="subcellular location">
    <subcellularLocation>
        <location evidence="1">Cytoplasm</location>
    </subcellularLocation>
</comment>
<dbReference type="FunFam" id="1.25.40.20:FF:000663">
    <property type="entry name" value="Ankyrin repeat, SAM and basic leucine zipper domain-containing 1"/>
    <property type="match status" value="1"/>
</dbReference>
<proteinExistence type="predicted"/>
<evidence type="ECO:0000256" key="1">
    <source>
        <dbReference type="ARBA" id="ARBA00004496"/>
    </source>
</evidence>
<keyword evidence="4" id="KW-0217">Developmental protein</keyword>
<dbReference type="Pfam" id="PF07647">
    <property type="entry name" value="SAM_2"/>
    <property type="match status" value="1"/>
</dbReference>
<keyword evidence="18" id="KW-1185">Reference proteome</keyword>
<evidence type="ECO:0000256" key="10">
    <source>
        <dbReference type="ARBA" id="ARBA00023043"/>
    </source>
</evidence>
<name>W5NEY2_LEPOC</name>
<evidence type="ECO:0000313" key="18">
    <source>
        <dbReference type="Proteomes" id="UP000018468"/>
    </source>
</evidence>
<dbReference type="HOGENOM" id="CLU_053259_0_0_1"/>
<sequence>MHQEVENAYPAGDESSESDEEWELGYSRKPNSESSNTSVPEDDKIYTFKKALSSGDVQMVKQLLDSGVDVECPLGFQWTPLMCAVHTANYELAQVLLDRGANANFSKDQYTVLMSACIASAPEEQIVKCVELLLSRNADPNAFNKYHMTPLMFSARDGHTQVIALLISYGAEINTKDVNGYTALTLAAQYGREGAALKLLELGADITVKTREGYTAADIAKMYRHSQISRILASPHNLPGSREHLSKEETLFKFFKGNPDPITPSRESSSKLGDIELLLHGLDLEYLTDIMLDNDISWSHLLTMEKEDLEKIGVRDPADQKKVLTAVQEMQLDKIEIDKFAGLENFDSSSEELYNFLISLQQQCMYLTETVQDVINRVPRHVSTRVLSWDPKRESQSLCDKLVAQTMDLHKEMICLHNLLDKMNQAEDPCRLPLPGACVSWRTKTLKRVLAALFGVGLLFCYTVAKKT</sequence>
<evidence type="ECO:0000256" key="7">
    <source>
        <dbReference type="ARBA" id="ARBA00022737"/>
    </source>
</evidence>
<dbReference type="InterPro" id="IPR042650">
    <property type="entry name" value="Asz1_SAM"/>
</dbReference>
<keyword evidence="6" id="KW-0597">Phosphoprotein</keyword>
<reference evidence="18" key="1">
    <citation type="submission" date="2011-12" db="EMBL/GenBank/DDBJ databases">
        <title>The Draft Genome of Lepisosteus oculatus.</title>
        <authorList>
            <consortium name="The Broad Institute Genome Assembly &amp; Analysis Group"/>
            <consortium name="Computational R&amp;D Group"/>
            <consortium name="and Sequencing Platform"/>
            <person name="Di Palma F."/>
            <person name="Alfoldi J."/>
            <person name="Johnson J."/>
            <person name="Berlin A."/>
            <person name="Gnerre S."/>
            <person name="Jaffe D."/>
            <person name="MacCallum I."/>
            <person name="Young S."/>
            <person name="Walker B.J."/>
            <person name="Lander E.S."/>
            <person name="Lindblad-Toh K."/>
        </authorList>
    </citation>
    <scope>NUCLEOTIDE SEQUENCE [LARGE SCALE GENOMIC DNA]</scope>
</reference>
<dbReference type="CDD" id="cd09521">
    <property type="entry name" value="SAM_ASZ1"/>
    <property type="match status" value="1"/>
</dbReference>
<dbReference type="InterPro" id="IPR013761">
    <property type="entry name" value="SAM/pointed_sf"/>
</dbReference>
<dbReference type="InterPro" id="IPR001660">
    <property type="entry name" value="SAM"/>
</dbReference>
<dbReference type="EMBL" id="AHAT01016132">
    <property type="status" value="NOT_ANNOTATED_CDS"/>
    <property type="molecule type" value="Genomic_DNA"/>
</dbReference>
<dbReference type="PROSITE" id="PS50297">
    <property type="entry name" value="ANK_REP_REGION"/>
    <property type="match status" value="3"/>
</dbReference>
<organism evidence="17 18">
    <name type="scientific">Lepisosteus oculatus</name>
    <name type="common">Spotted gar</name>
    <dbReference type="NCBI Taxonomy" id="7918"/>
    <lineage>
        <taxon>Eukaryota</taxon>
        <taxon>Metazoa</taxon>
        <taxon>Chordata</taxon>
        <taxon>Craniata</taxon>
        <taxon>Vertebrata</taxon>
        <taxon>Euteleostomi</taxon>
        <taxon>Actinopterygii</taxon>
        <taxon>Neopterygii</taxon>
        <taxon>Holostei</taxon>
        <taxon>Semionotiformes</taxon>
        <taxon>Lepisosteidae</taxon>
        <taxon>Lepisosteus</taxon>
    </lineage>
</organism>
<dbReference type="PROSITE" id="PS50105">
    <property type="entry name" value="SAM_DOMAIN"/>
    <property type="match status" value="1"/>
</dbReference>
<dbReference type="GO" id="GO:0007283">
    <property type="term" value="P:spermatogenesis"/>
    <property type="evidence" value="ECO:0007669"/>
    <property type="project" value="UniProtKB-KW"/>
</dbReference>
<evidence type="ECO:0000256" key="14">
    <source>
        <dbReference type="PROSITE-ProRule" id="PRU00023"/>
    </source>
</evidence>
<dbReference type="PROSITE" id="PS50088">
    <property type="entry name" value="ANK_REPEAT"/>
    <property type="match status" value="3"/>
</dbReference>
<evidence type="ECO:0000256" key="6">
    <source>
        <dbReference type="ARBA" id="ARBA00022553"/>
    </source>
</evidence>
<dbReference type="Bgee" id="ENSLOCG00000015587">
    <property type="expression patterns" value="Expressed in testis and 8 other cell types or tissues"/>
</dbReference>
<feature type="repeat" description="ANK" evidence="14">
    <location>
        <begin position="146"/>
        <end position="178"/>
    </location>
</feature>
<evidence type="ECO:0000256" key="13">
    <source>
        <dbReference type="ARBA" id="ARBA00030354"/>
    </source>
</evidence>
<feature type="domain" description="SAM" evidence="16">
    <location>
        <begin position="270"/>
        <end position="333"/>
    </location>
</feature>
<dbReference type="GO" id="GO:0031047">
    <property type="term" value="P:regulatory ncRNA-mediated gene silencing"/>
    <property type="evidence" value="ECO:0007669"/>
    <property type="project" value="UniProtKB-KW"/>
</dbReference>
<dbReference type="OMA" id="PFMFACR"/>
<dbReference type="EMBL" id="AHAT01016133">
    <property type="status" value="NOT_ANNOTATED_CDS"/>
    <property type="molecule type" value="Genomic_DNA"/>
</dbReference>
<evidence type="ECO:0000256" key="15">
    <source>
        <dbReference type="SAM" id="MobiDB-lite"/>
    </source>
</evidence>
<dbReference type="Pfam" id="PF13637">
    <property type="entry name" value="Ank_4"/>
    <property type="match status" value="1"/>
</dbReference>
<dbReference type="KEGG" id="loc:102696059"/>
<keyword evidence="10 14" id="KW-0040">ANK repeat</keyword>
<evidence type="ECO:0000256" key="12">
    <source>
        <dbReference type="ARBA" id="ARBA00023254"/>
    </source>
</evidence>
<dbReference type="SMART" id="SM00454">
    <property type="entry name" value="SAM"/>
    <property type="match status" value="1"/>
</dbReference>
<reference evidence="17" key="2">
    <citation type="submission" date="2025-08" db="UniProtKB">
        <authorList>
            <consortium name="Ensembl"/>
        </authorList>
    </citation>
    <scope>IDENTIFICATION</scope>
</reference>
<dbReference type="RefSeq" id="XP_006633393.2">
    <property type="nucleotide sequence ID" value="XM_006633330.3"/>
</dbReference>
<keyword evidence="12" id="KW-0469">Meiosis</keyword>
<dbReference type="AlphaFoldDB" id="W5NEY2"/>
<dbReference type="SUPFAM" id="SSF47769">
    <property type="entry name" value="SAM/Pointed domain"/>
    <property type="match status" value="1"/>
</dbReference>
<dbReference type="Gene3D" id="1.25.40.20">
    <property type="entry name" value="Ankyrin repeat-containing domain"/>
    <property type="match status" value="1"/>
</dbReference>
<dbReference type="STRING" id="7918.ENSLOCP00000019191"/>
<dbReference type="SMART" id="SM00248">
    <property type="entry name" value="ANK"/>
    <property type="match status" value="5"/>
</dbReference>
<reference evidence="17" key="3">
    <citation type="submission" date="2025-09" db="UniProtKB">
        <authorList>
            <consortium name="Ensembl"/>
        </authorList>
    </citation>
    <scope>IDENTIFICATION</scope>
</reference>
<dbReference type="eggNOG" id="KOG0504">
    <property type="taxonomic scope" value="Eukaryota"/>
</dbReference>
<evidence type="ECO:0000256" key="11">
    <source>
        <dbReference type="ARBA" id="ARBA00023158"/>
    </source>
</evidence>
<dbReference type="PANTHER" id="PTHR24157:SF3">
    <property type="entry name" value="ANKYRIN REPEAT, SAM AND BASIC LEUCINE ZIPPER DOMAIN-CONTAINING PROTEIN 1"/>
    <property type="match status" value="1"/>
</dbReference>
<dbReference type="GO" id="GO:0071546">
    <property type="term" value="C:pi-body"/>
    <property type="evidence" value="ECO:0000318"/>
    <property type="project" value="GO_Central"/>
</dbReference>
<dbReference type="CTD" id="136991"/>
<dbReference type="GeneID" id="102696059"/>
<keyword evidence="7" id="KW-0677">Repeat</keyword>
<keyword evidence="9" id="KW-0744">Spermatogenesis</keyword>
<keyword evidence="5" id="KW-0963">Cytoplasm</keyword>
<dbReference type="GO" id="GO:0030154">
    <property type="term" value="P:cell differentiation"/>
    <property type="evidence" value="ECO:0007669"/>
    <property type="project" value="UniProtKB-KW"/>
</dbReference>
<evidence type="ECO:0000256" key="4">
    <source>
        <dbReference type="ARBA" id="ARBA00022473"/>
    </source>
</evidence>
<evidence type="ECO:0000256" key="9">
    <source>
        <dbReference type="ARBA" id="ARBA00022871"/>
    </source>
</evidence>
<dbReference type="Gene3D" id="1.10.150.50">
    <property type="entry name" value="Transcription Factor, Ets-1"/>
    <property type="match status" value="1"/>
</dbReference>
<dbReference type="Ensembl" id="ENSLOCT00000019223.1">
    <property type="protein sequence ID" value="ENSLOCP00000019191.1"/>
    <property type="gene ID" value="ENSLOCG00000015587.1"/>
</dbReference>
<dbReference type="FunFam" id="1.10.150.50:FF:000089">
    <property type="entry name" value="Ankyrin repeat, SAM and basic leucine zipper domain-containing 1"/>
    <property type="match status" value="1"/>
</dbReference>
<dbReference type="Proteomes" id="UP000018468">
    <property type="component" value="Linkage group LG8"/>
</dbReference>
<keyword evidence="8" id="KW-0221">Differentiation</keyword>
<feature type="region of interest" description="Disordered" evidence="15">
    <location>
        <begin position="1"/>
        <end position="40"/>
    </location>
</feature>
<feature type="repeat" description="ANK" evidence="14">
    <location>
        <begin position="76"/>
        <end position="108"/>
    </location>
</feature>
<evidence type="ECO:0000256" key="5">
    <source>
        <dbReference type="ARBA" id="ARBA00022490"/>
    </source>
</evidence>
<dbReference type="GO" id="GO:0051321">
    <property type="term" value="P:meiotic cell cycle"/>
    <property type="evidence" value="ECO:0007669"/>
    <property type="project" value="UniProtKB-KW"/>
</dbReference>
<dbReference type="InParanoid" id="W5NEY2"/>
<feature type="repeat" description="ANK" evidence="14">
    <location>
        <begin position="179"/>
        <end position="211"/>
    </location>
</feature>
<dbReference type="Pfam" id="PF12796">
    <property type="entry name" value="Ank_2"/>
    <property type="match status" value="1"/>
</dbReference>
<evidence type="ECO:0000256" key="8">
    <source>
        <dbReference type="ARBA" id="ARBA00022782"/>
    </source>
</evidence>
<evidence type="ECO:0000256" key="3">
    <source>
        <dbReference type="ARBA" id="ARBA00020117"/>
    </source>
</evidence>
<protein>
    <recommendedName>
        <fullName evidence="3">Ankyrin repeat, SAM and basic leucine zipper domain-containing protein 1</fullName>
    </recommendedName>
    <alternativeName>
        <fullName evidence="13">Germ cell-specific ankyrin, SAM and basic leucine zipper domain-containing protein</fullName>
    </alternativeName>
</protein>
<dbReference type="InterPro" id="IPR036770">
    <property type="entry name" value="Ankyrin_rpt-contain_sf"/>
</dbReference>
<evidence type="ECO:0000259" key="16">
    <source>
        <dbReference type="PROSITE" id="PS50105"/>
    </source>
</evidence>
<dbReference type="SUPFAM" id="SSF48403">
    <property type="entry name" value="Ankyrin repeat"/>
    <property type="match status" value="1"/>
</dbReference>